<keyword evidence="1" id="KW-0732">Signal</keyword>
<evidence type="ECO:0000256" key="1">
    <source>
        <dbReference type="SAM" id="SignalP"/>
    </source>
</evidence>
<accession>A0ABV9NMC5</accession>
<evidence type="ECO:0000313" key="3">
    <source>
        <dbReference type="Proteomes" id="UP001595892"/>
    </source>
</evidence>
<gene>
    <name evidence="2" type="ORF">ACFO3Q_11240</name>
</gene>
<feature type="chain" id="PRO_5045338033" evidence="1">
    <location>
        <begin position="27"/>
        <end position="78"/>
    </location>
</feature>
<dbReference type="EMBL" id="JBHSGG010000031">
    <property type="protein sequence ID" value="MFC4728744.1"/>
    <property type="molecule type" value="Genomic_DNA"/>
</dbReference>
<keyword evidence="3" id="KW-1185">Reference proteome</keyword>
<protein>
    <submittedName>
        <fullName evidence="2">Uncharacterized protein</fullName>
    </submittedName>
</protein>
<comment type="caution">
    <text evidence="2">The sequence shown here is derived from an EMBL/GenBank/DDBJ whole genome shotgun (WGS) entry which is preliminary data.</text>
</comment>
<proteinExistence type="predicted"/>
<evidence type="ECO:0000313" key="2">
    <source>
        <dbReference type="EMBL" id="MFC4728744.1"/>
    </source>
</evidence>
<sequence length="78" mass="7791">MSVSRVPGCVLAGLAAAGLSACATTAGPPPVPVPPSTASGFHDAAYMGRVEALAARRGIKVQWVNPPPRPSRAVASVD</sequence>
<dbReference type="RefSeq" id="WP_377004785.1">
    <property type="nucleotide sequence ID" value="NZ_JBHSGG010000031.1"/>
</dbReference>
<name>A0ABV9NMC5_9GAMM</name>
<dbReference type="PROSITE" id="PS51257">
    <property type="entry name" value="PROKAR_LIPOPROTEIN"/>
    <property type="match status" value="1"/>
</dbReference>
<reference evidence="3" key="1">
    <citation type="journal article" date="2019" name="Int. J. Syst. Evol. Microbiol.">
        <title>The Global Catalogue of Microorganisms (GCM) 10K type strain sequencing project: providing services to taxonomists for standard genome sequencing and annotation.</title>
        <authorList>
            <consortium name="The Broad Institute Genomics Platform"/>
            <consortium name="The Broad Institute Genome Sequencing Center for Infectious Disease"/>
            <person name="Wu L."/>
            <person name="Ma J."/>
        </authorList>
    </citation>
    <scope>NUCLEOTIDE SEQUENCE [LARGE SCALE GENOMIC DNA]</scope>
    <source>
        <strain evidence="3">CGMCC 1.13574</strain>
    </source>
</reference>
<feature type="signal peptide" evidence="1">
    <location>
        <begin position="1"/>
        <end position="26"/>
    </location>
</feature>
<dbReference type="Proteomes" id="UP001595892">
    <property type="component" value="Unassembled WGS sequence"/>
</dbReference>
<organism evidence="2 3">
    <name type="scientific">Coralloluteibacterium thermophilum</name>
    <dbReference type="NCBI Taxonomy" id="2707049"/>
    <lineage>
        <taxon>Bacteria</taxon>
        <taxon>Pseudomonadati</taxon>
        <taxon>Pseudomonadota</taxon>
        <taxon>Gammaproteobacteria</taxon>
        <taxon>Lysobacterales</taxon>
        <taxon>Lysobacteraceae</taxon>
        <taxon>Coralloluteibacterium</taxon>
    </lineage>
</organism>